<organism evidence="1 2">
    <name type="scientific">Persea americana</name>
    <name type="common">Avocado</name>
    <dbReference type="NCBI Taxonomy" id="3435"/>
    <lineage>
        <taxon>Eukaryota</taxon>
        <taxon>Viridiplantae</taxon>
        <taxon>Streptophyta</taxon>
        <taxon>Embryophyta</taxon>
        <taxon>Tracheophyta</taxon>
        <taxon>Spermatophyta</taxon>
        <taxon>Magnoliopsida</taxon>
        <taxon>Magnoliidae</taxon>
        <taxon>Laurales</taxon>
        <taxon>Lauraceae</taxon>
        <taxon>Persea</taxon>
    </lineage>
</organism>
<dbReference type="EMBL" id="CM056809">
    <property type="protein sequence ID" value="KAJ8648192.1"/>
    <property type="molecule type" value="Genomic_DNA"/>
</dbReference>
<evidence type="ECO:0000313" key="2">
    <source>
        <dbReference type="Proteomes" id="UP001234297"/>
    </source>
</evidence>
<proteinExistence type="predicted"/>
<comment type="caution">
    <text evidence="1">The sequence shown here is derived from an EMBL/GenBank/DDBJ whole genome shotgun (WGS) entry which is preliminary data.</text>
</comment>
<protein>
    <submittedName>
        <fullName evidence="1">Uncharacterized protein</fullName>
    </submittedName>
</protein>
<name>A0ACC2MQZ1_PERAE</name>
<gene>
    <name evidence="1" type="ORF">MRB53_001215</name>
</gene>
<evidence type="ECO:0000313" key="1">
    <source>
        <dbReference type="EMBL" id="KAJ8648192.1"/>
    </source>
</evidence>
<dbReference type="Proteomes" id="UP001234297">
    <property type="component" value="Chromosome 1"/>
</dbReference>
<reference evidence="1 2" key="1">
    <citation type="journal article" date="2022" name="Hortic Res">
        <title>A haplotype resolved chromosomal level avocado genome allows analysis of novel avocado genes.</title>
        <authorList>
            <person name="Nath O."/>
            <person name="Fletcher S.J."/>
            <person name="Hayward A."/>
            <person name="Shaw L.M."/>
            <person name="Masouleh A.K."/>
            <person name="Furtado A."/>
            <person name="Henry R.J."/>
            <person name="Mitter N."/>
        </authorList>
    </citation>
    <scope>NUCLEOTIDE SEQUENCE [LARGE SCALE GENOMIC DNA]</scope>
    <source>
        <strain evidence="2">cv. Hass</strain>
    </source>
</reference>
<keyword evidence="2" id="KW-1185">Reference proteome</keyword>
<sequence>MAWSLLNGERVVVILYISRVFFSIPSSLFHESIALFLLALAGLFVEIAVENPNSNVLDRFKTRPGASSGILLGTVTLPTVMMSRLIQLSRALSDQDIKLEEFGYLNMQYWAASVSCFSVLIFLWAVPRYFVNNNSGPLHSGSGHDAKFTLVHVVLYAVVCFMSVSSKSYGGLYLAVKLLWILFHGLASVRLVQHILLTFPSCASIGEALLATGGLVLYFGDMLTFTLVKISVHVLFSTSLVHLGMKRSEIGTILQGVLLGLLLLPLFYKFVLQIWIHFSRLINSEAHVAEGRTFDGIGKSIVFYASLAVMLILIVPEWMQLVQEFHMHPVLWVSTFVFSEPLKRLPLCMYWIGLICISVFRFYNISKNSRIERILLRKFYHLVAVLMFLPAVYLQPEFLDLAFGAAFAIFLALEMIRVWKIWPLGHLVHQFMNAFTDHRDSDILIISHFSLLLGCALPKWMSTGFNDRPLAPSAGILSLGIGDTMASMVGHKYGVFRWSKTGKKTVEGTAAGITSVLAACSLLLLLLASSGFIFSQHWSSLLFAVTLSGLLEAFTMQLDNAFIPLVFYSLLCL</sequence>
<accession>A0ACC2MQZ1</accession>